<dbReference type="AlphaFoldDB" id="A0A7S1AD93"/>
<evidence type="ECO:0000256" key="1">
    <source>
        <dbReference type="SAM" id="MobiDB-lite"/>
    </source>
</evidence>
<sequence>MPRSHVTMFSRRDREPGAVSGRGSGTPPHHSAPPVVIAVRAIVTTISPVSLTPAIITTIATSVAATAVVTPSAGSSSVTGEAASPAPSLQTDVHRTVFPLAIVIADLEGHAVTFSNASFTIEQS</sequence>
<evidence type="ECO:0000313" key="2">
    <source>
        <dbReference type="EMBL" id="CAD8849634.1"/>
    </source>
</evidence>
<gene>
    <name evidence="2" type="ORF">NSCI0253_LOCUS23984</name>
</gene>
<name>A0A7S1AD93_NOCSC</name>
<dbReference type="EMBL" id="HBFQ01034034">
    <property type="protein sequence ID" value="CAD8849634.1"/>
    <property type="molecule type" value="Transcribed_RNA"/>
</dbReference>
<proteinExistence type="predicted"/>
<accession>A0A7S1AD93</accession>
<protein>
    <submittedName>
        <fullName evidence="2">Uncharacterized protein</fullName>
    </submittedName>
</protein>
<organism evidence="2">
    <name type="scientific">Noctiluca scintillans</name>
    <name type="common">Sea sparkle</name>
    <name type="synonym">Red tide dinoflagellate</name>
    <dbReference type="NCBI Taxonomy" id="2966"/>
    <lineage>
        <taxon>Eukaryota</taxon>
        <taxon>Sar</taxon>
        <taxon>Alveolata</taxon>
        <taxon>Dinophyceae</taxon>
        <taxon>Noctilucales</taxon>
        <taxon>Noctilucaceae</taxon>
        <taxon>Noctiluca</taxon>
    </lineage>
</organism>
<reference evidence="2" key="1">
    <citation type="submission" date="2021-01" db="EMBL/GenBank/DDBJ databases">
        <authorList>
            <person name="Corre E."/>
            <person name="Pelletier E."/>
            <person name="Niang G."/>
            <person name="Scheremetjew M."/>
            <person name="Finn R."/>
            <person name="Kale V."/>
            <person name="Holt S."/>
            <person name="Cochrane G."/>
            <person name="Meng A."/>
            <person name="Brown T."/>
            <person name="Cohen L."/>
        </authorList>
    </citation>
    <scope>NUCLEOTIDE SEQUENCE</scope>
</reference>
<feature type="region of interest" description="Disordered" evidence="1">
    <location>
        <begin position="1"/>
        <end position="32"/>
    </location>
</feature>